<evidence type="ECO:0000313" key="2">
    <source>
        <dbReference type="EMBL" id="BAS92567.1"/>
    </source>
</evidence>
<evidence type="ECO:0000313" key="3">
    <source>
        <dbReference type="Proteomes" id="UP000059680"/>
    </source>
</evidence>
<dbReference type="Gramene" id="Os05t0181650-00">
    <property type="protein sequence ID" value="Os05t0181650-00"/>
    <property type="gene ID" value="Os05g0181650"/>
</dbReference>
<dbReference type="PaxDb" id="39947-A0A0P0WIN6"/>
<reference evidence="2 3" key="3">
    <citation type="journal article" date="2013" name="Rice">
        <title>Improvement of the Oryza sativa Nipponbare reference genome using next generation sequence and optical map data.</title>
        <authorList>
            <person name="Kawahara Y."/>
            <person name="de la Bastide M."/>
            <person name="Hamilton J.P."/>
            <person name="Kanamori H."/>
            <person name="McCombie W.R."/>
            <person name="Ouyang S."/>
            <person name="Schwartz D.C."/>
            <person name="Tanaka T."/>
            <person name="Wu J."/>
            <person name="Zhou S."/>
            <person name="Childs K.L."/>
            <person name="Davidson R.M."/>
            <person name="Lin H."/>
            <person name="Quesada-Ocampo L."/>
            <person name="Vaillancourt B."/>
            <person name="Sakai H."/>
            <person name="Lee S.S."/>
            <person name="Kim J."/>
            <person name="Numa H."/>
            <person name="Itoh T."/>
            <person name="Buell C.R."/>
            <person name="Matsumoto T."/>
        </authorList>
    </citation>
    <scope>NUCLEOTIDE SEQUENCE [LARGE SCALE GENOMIC DNA]</scope>
    <source>
        <strain evidence="3">cv. Nipponbare</strain>
    </source>
</reference>
<dbReference type="InParanoid" id="A0A0P0WIN6"/>
<keyword evidence="1" id="KW-0812">Transmembrane</keyword>
<keyword evidence="1" id="KW-1133">Transmembrane helix</keyword>
<name>A0A0P0WIN6_ORYSJ</name>
<dbReference type="Proteomes" id="UP000059680">
    <property type="component" value="Chromosome 5"/>
</dbReference>
<evidence type="ECO:0000256" key="1">
    <source>
        <dbReference type="SAM" id="Phobius"/>
    </source>
</evidence>
<keyword evidence="1" id="KW-0472">Membrane</keyword>
<protein>
    <submittedName>
        <fullName evidence="2">Os05g0181650 protein</fullName>
    </submittedName>
</protein>
<reference evidence="2 3" key="2">
    <citation type="journal article" date="2013" name="Plant Cell Physiol.">
        <title>Rice Annotation Project Database (RAP-DB): an integrative and interactive database for rice genomics.</title>
        <authorList>
            <person name="Sakai H."/>
            <person name="Lee S.S."/>
            <person name="Tanaka T."/>
            <person name="Numa H."/>
            <person name="Kim J."/>
            <person name="Kawahara Y."/>
            <person name="Wakimoto H."/>
            <person name="Yang C.C."/>
            <person name="Iwamoto M."/>
            <person name="Abe T."/>
            <person name="Yamada Y."/>
            <person name="Muto A."/>
            <person name="Inokuchi H."/>
            <person name="Ikemura T."/>
            <person name="Matsumoto T."/>
            <person name="Sasaki T."/>
            <person name="Itoh T."/>
        </authorList>
    </citation>
    <scope>NUCLEOTIDE SEQUENCE [LARGE SCALE GENOMIC DNA]</scope>
    <source>
        <strain evidence="3">cv. Nipponbare</strain>
    </source>
</reference>
<accession>A0A0P0WIN6</accession>
<dbReference type="SMR" id="A0A0P0WIN6"/>
<reference evidence="3" key="1">
    <citation type="journal article" date="2005" name="Nature">
        <title>The map-based sequence of the rice genome.</title>
        <authorList>
            <consortium name="International rice genome sequencing project (IRGSP)"/>
            <person name="Matsumoto T."/>
            <person name="Wu J."/>
            <person name="Kanamori H."/>
            <person name="Katayose Y."/>
            <person name="Fujisawa M."/>
            <person name="Namiki N."/>
            <person name="Mizuno H."/>
            <person name="Yamamoto K."/>
            <person name="Antonio B.A."/>
            <person name="Baba T."/>
            <person name="Sakata K."/>
            <person name="Nagamura Y."/>
            <person name="Aoki H."/>
            <person name="Arikawa K."/>
            <person name="Arita K."/>
            <person name="Bito T."/>
            <person name="Chiden Y."/>
            <person name="Fujitsuka N."/>
            <person name="Fukunaka R."/>
            <person name="Hamada M."/>
            <person name="Harada C."/>
            <person name="Hayashi A."/>
            <person name="Hijishita S."/>
            <person name="Honda M."/>
            <person name="Hosokawa S."/>
            <person name="Ichikawa Y."/>
            <person name="Idonuma A."/>
            <person name="Iijima M."/>
            <person name="Ikeda M."/>
            <person name="Ikeno M."/>
            <person name="Ito K."/>
            <person name="Ito S."/>
            <person name="Ito T."/>
            <person name="Ito Y."/>
            <person name="Ito Y."/>
            <person name="Iwabuchi A."/>
            <person name="Kamiya K."/>
            <person name="Karasawa W."/>
            <person name="Kurita K."/>
            <person name="Katagiri S."/>
            <person name="Kikuta A."/>
            <person name="Kobayashi H."/>
            <person name="Kobayashi N."/>
            <person name="Machita K."/>
            <person name="Maehara T."/>
            <person name="Masukawa M."/>
            <person name="Mizubayashi T."/>
            <person name="Mukai Y."/>
            <person name="Nagasaki H."/>
            <person name="Nagata Y."/>
            <person name="Naito S."/>
            <person name="Nakashima M."/>
            <person name="Nakama Y."/>
            <person name="Nakamichi Y."/>
            <person name="Nakamura M."/>
            <person name="Meguro A."/>
            <person name="Negishi M."/>
            <person name="Ohta I."/>
            <person name="Ohta T."/>
            <person name="Okamoto M."/>
            <person name="Ono N."/>
            <person name="Saji S."/>
            <person name="Sakaguchi M."/>
            <person name="Sakai K."/>
            <person name="Shibata M."/>
            <person name="Shimokawa T."/>
            <person name="Song J."/>
            <person name="Takazaki Y."/>
            <person name="Terasawa K."/>
            <person name="Tsugane M."/>
            <person name="Tsuji K."/>
            <person name="Ueda S."/>
            <person name="Waki K."/>
            <person name="Yamagata H."/>
            <person name="Yamamoto M."/>
            <person name="Yamamoto S."/>
            <person name="Yamane H."/>
            <person name="Yoshiki S."/>
            <person name="Yoshihara R."/>
            <person name="Yukawa K."/>
            <person name="Zhong H."/>
            <person name="Yano M."/>
            <person name="Yuan Q."/>
            <person name="Ouyang S."/>
            <person name="Liu J."/>
            <person name="Jones K.M."/>
            <person name="Gansberger K."/>
            <person name="Moffat K."/>
            <person name="Hill J."/>
            <person name="Bera J."/>
            <person name="Fadrosh D."/>
            <person name="Jin S."/>
            <person name="Johri S."/>
            <person name="Kim M."/>
            <person name="Overton L."/>
            <person name="Reardon M."/>
            <person name="Tsitrin T."/>
            <person name="Vuong H."/>
            <person name="Weaver B."/>
            <person name="Ciecko A."/>
            <person name="Tallon L."/>
            <person name="Jackson J."/>
            <person name="Pai G."/>
            <person name="Aken S.V."/>
            <person name="Utterback T."/>
            <person name="Reidmuller S."/>
            <person name="Feldblyum T."/>
            <person name="Hsiao J."/>
            <person name="Zismann V."/>
            <person name="Iobst S."/>
            <person name="de Vazeille A.R."/>
            <person name="Buell C.R."/>
            <person name="Ying K."/>
            <person name="Li Y."/>
            <person name="Lu T."/>
            <person name="Huang Y."/>
            <person name="Zhao Q."/>
            <person name="Feng Q."/>
            <person name="Zhang L."/>
            <person name="Zhu J."/>
            <person name="Weng Q."/>
            <person name="Mu J."/>
            <person name="Lu Y."/>
            <person name="Fan D."/>
            <person name="Liu Y."/>
            <person name="Guan J."/>
            <person name="Zhang Y."/>
            <person name="Yu S."/>
            <person name="Liu X."/>
            <person name="Zhang Y."/>
            <person name="Hong G."/>
            <person name="Han B."/>
            <person name="Choisne N."/>
            <person name="Demange N."/>
            <person name="Orjeda G."/>
            <person name="Samain S."/>
            <person name="Cattolico L."/>
            <person name="Pelletier E."/>
            <person name="Couloux A."/>
            <person name="Segurens B."/>
            <person name="Wincker P."/>
            <person name="D'Hont A."/>
            <person name="Scarpelli C."/>
            <person name="Weissenbach J."/>
            <person name="Salanoubat M."/>
            <person name="Quetier F."/>
            <person name="Yu Y."/>
            <person name="Kim H.R."/>
            <person name="Rambo T."/>
            <person name="Currie J."/>
            <person name="Collura K."/>
            <person name="Luo M."/>
            <person name="Yang T."/>
            <person name="Ammiraju J.S.S."/>
            <person name="Engler F."/>
            <person name="Soderlund C."/>
            <person name="Wing R.A."/>
            <person name="Palmer L.E."/>
            <person name="de la Bastide M."/>
            <person name="Spiegel L."/>
            <person name="Nascimento L."/>
            <person name="Zutavern T."/>
            <person name="O'Shaughnessy A."/>
            <person name="Dike S."/>
            <person name="Dedhia N."/>
            <person name="Preston R."/>
            <person name="Balija V."/>
            <person name="McCombie W.R."/>
            <person name="Chow T."/>
            <person name="Chen H."/>
            <person name="Chung M."/>
            <person name="Chen C."/>
            <person name="Shaw J."/>
            <person name="Wu H."/>
            <person name="Hsiao K."/>
            <person name="Chao Y."/>
            <person name="Chu M."/>
            <person name="Cheng C."/>
            <person name="Hour A."/>
            <person name="Lee P."/>
            <person name="Lin S."/>
            <person name="Lin Y."/>
            <person name="Liou J."/>
            <person name="Liu S."/>
            <person name="Hsing Y."/>
            <person name="Raghuvanshi S."/>
            <person name="Mohanty A."/>
            <person name="Bharti A.K."/>
            <person name="Gaur A."/>
            <person name="Gupta V."/>
            <person name="Kumar D."/>
            <person name="Ravi V."/>
            <person name="Vij S."/>
            <person name="Kapur A."/>
            <person name="Khurana P."/>
            <person name="Khurana P."/>
            <person name="Khurana J.P."/>
            <person name="Tyagi A.K."/>
            <person name="Gaikwad K."/>
            <person name="Singh A."/>
            <person name="Dalal V."/>
            <person name="Srivastava S."/>
            <person name="Dixit A."/>
            <person name="Pal A.K."/>
            <person name="Ghazi I.A."/>
            <person name="Yadav M."/>
            <person name="Pandit A."/>
            <person name="Bhargava A."/>
            <person name="Sureshbabu K."/>
            <person name="Batra K."/>
            <person name="Sharma T.R."/>
            <person name="Mohapatra T."/>
            <person name="Singh N.K."/>
            <person name="Messing J."/>
            <person name="Nelson A.B."/>
            <person name="Fuks G."/>
            <person name="Kavchok S."/>
            <person name="Keizer G."/>
            <person name="Linton E."/>
            <person name="Llaca V."/>
            <person name="Song R."/>
            <person name="Tanyolac B."/>
            <person name="Young S."/>
            <person name="Ho-Il K."/>
            <person name="Hahn J.H."/>
            <person name="Sangsakoo G."/>
            <person name="Vanavichit A."/>
            <person name="de Mattos Luiz.A.T."/>
            <person name="Zimmer P.D."/>
            <person name="Malone G."/>
            <person name="Dellagostin O."/>
            <person name="de Oliveira A.C."/>
            <person name="Bevan M."/>
            <person name="Bancroft I."/>
            <person name="Minx P."/>
            <person name="Cordum H."/>
            <person name="Wilson R."/>
            <person name="Cheng Z."/>
            <person name="Jin W."/>
            <person name="Jiang J."/>
            <person name="Leong S.A."/>
            <person name="Iwama H."/>
            <person name="Gojobori T."/>
            <person name="Itoh T."/>
            <person name="Niimura Y."/>
            <person name="Fujii Y."/>
            <person name="Habara T."/>
            <person name="Sakai H."/>
            <person name="Sato Y."/>
            <person name="Wilson G."/>
            <person name="Kumar K."/>
            <person name="McCouch S."/>
            <person name="Juretic N."/>
            <person name="Hoen D."/>
            <person name="Wright S."/>
            <person name="Bruskiewich R."/>
            <person name="Bureau T."/>
            <person name="Miyao A."/>
            <person name="Hirochika H."/>
            <person name="Nishikawa T."/>
            <person name="Kadowaki K."/>
            <person name="Sugiura M."/>
            <person name="Burr B."/>
            <person name="Sasaki T."/>
        </authorList>
    </citation>
    <scope>NUCLEOTIDE SEQUENCE [LARGE SCALE GENOMIC DNA]</scope>
    <source>
        <strain evidence="3">cv. Nipponbare</strain>
    </source>
</reference>
<dbReference type="AlphaFoldDB" id="A0A0P0WIN6"/>
<dbReference type="EMBL" id="AP014961">
    <property type="protein sequence ID" value="BAS92567.1"/>
    <property type="molecule type" value="Genomic_DNA"/>
</dbReference>
<sequence>MYGVDVDVRREPVRFDRLPPMSLTEEMEAILFQKKQNMEAIAELRYYYYYKRFVFFFVHFHLFFLSLILFFFVFLYDLFNGPSDSFIRCSIIRLGGSDLFFLKKKFFSPL</sequence>
<gene>
    <name evidence="2" type="ordered locus">Os05g0181650</name>
    <name evidence="2" type="ORF">OSNPB_050181650</name>
</gene>
<proteinExistence type="predicted"/>
<keyword evidence="3" id="KW-1185">Reference proteome</keyword>
<feature type="transmembrane region" description="Helical" evidence="1">
    <location>
        <begin position="53"/>
        <end position="76"/>
    </location>
</feature>
<organism evidence="2 3">
    <name type="scientific">Oryza sativa subsp. japonica</name>
    <name type="common">Rice</name>
    <dbReference type="NCBI Taxonomy" id="39947"/>
    <lineage>
        <taxon>Eukaryota</taxon>
        <taxon>Viridiplantae</taxon>
        <taxon>Streptophyta</taxon>
        <taxon>Embryophyta</taxon>
        <taxon>Tracheophyta</taxon>
        <taxon>Spermatophyta</taxon>
        <taxon>Magnoliopsida</taxon>
        <taxon>Liliopsida</taxon>
        <taxon>Poales</taxon>
        <taxon>Poaceae</taxon>
        <taxon>BOP clade</taxon>
        <taxon>Oryzoideae</taxon>
        <taxon>Oryzeae</taxon>
        <taxon>Oryzinae</taxon>
        <taxon>Oryza</taxon>
        <taxon>Oryza sativa</taxon>
    </lineage>
</organism>